<comment type="caution">
    <text evidence="1">The sequence shown here is derived from an EMBL/GenBank/DDBJ whole genome shotgun (WGS) entry which is preliminary data.</text>
</comment>
<evidence type="ECO:0000313" key="1">
    <source>
        <dbReference type="EMBL" id="GFY78882.1"/>
    </source>
</evidence>
<organism evidence="1 2">
    <name type="scientific">Trichonephila inaurata madagascariensis</name>
    <dbReference type="NCBI Taxonomy" id="2747483"/>
    <lineage>
        <taxon>Eukaryota</taxon>
        <taxon>Metazoa</taxon>
        <taxon>Ecdysozoa</taxon>
        <taxon>Arthropoda</taxon>
        <taxon>Chelicerata</taxon>
        <taxon>Arachnida</taxon>
        <taxon>Araneae</taxon>
        <taxon>Araneomorphae</taxon>
        <taxon>Entelegynae</taxon>
        <taxon>Araneoidea</taxon>
        <taxon>Nephilidae</taxon>
        <taxon>Trichonephila</taxon>
        <taxon>Trichonephila inaurata</taxon>
    </lineage>
</organism>
<name>A0A8X6YVY6_9ARAC</name>
<sequence length="81" mass="9267">MGRIVEEICSTQVSALLDLTKISNCPVEMSYITKMRNLILFQVSSSAEFKYLDGRFYHKFGYTIEVFQYSACVTPTHSSKL</sequence>
<proteinExistence type="predicted"/>
<dbReference type="OrthoDB" id="10533866at2759"/>
<gene>
    <name evidence="1" type="ORF">TNIN_217801</name>
</gene>
<keyword evidence="2" id="KW-1185">Reference proteome</keyword>
<dbReference type="Proteomes" id="UP000886998">
    <property type="component" value="Unassembled WGS sequence"/>
</dbReference>
<dbReference type="EMBL" id="BMAV01023261">
    <property type="protein sequence ID" value="GFY78882.1"/>
    <property type="molecule type" value="Genomic_DNA"/>
</dbReference>
<accession>A0A8X6YVY6</accession>
<dbReference type="AlphaFoldDB" id="A0A8X6YVY6"/>
<evidence type="ECO:0000313" key="2">
    <source>
        <dbReference type="Proteomes" id="UP000886998"/>
    </source>
</evidence>
<protein>
    <submittedName>
        <fullName evidence="1">Uncharacterized protein</fullName>
    </submittedName>
</protein>
<reference evidence="1" key="1">
    <citation type="submission" date="2020-08" db="EMBL/GenBank/DDBJ databases">
        <title>Multicomponent nature underlies the extraordinary mechanical properties of spider dragline silk.</title>
        <authorList>
            <person name="Kono N."/>
            <person name="Nakamura H."/>
            <person name="Mori M."/>
            <person name="Yoshida Y."/>
            <person name="Ohtoshi R."/>
            <person name="Malay A.D."/>
            <person name="Moran D.A.P."/>
            <person name="Tomita M."/>
            <person name="Numata K."/>
            <person name="Arakawa K."/>
        </authorList>
    </citation>
    <scope>NUCLEOTIDE SEQUENCE</scope>
</reference>